<dbReference type="AlphaFoldDB" id="A0AAV5TFJ5"/>
<accession>A0AAV5TFJ5</accession>
<feature type="non-terminal residue" evidence="1">
    <location>
        <position position="1"/>
    </location>
</feature>
<proteinExistence type="predicted"/>
<name>A0AAV5TFJ5_9BILA</name>
<dbReference type="Proteomes" id="UP001432027">
    <property type="component" value="Unassembled WGS sequence"/>
</dbReference>
<reference evidence="1" key="1">
    <citation type="submission" date="2023-10" db="EMBL/GenBank/DDBJ databases">
        <title>Genome assembly of Pristionchus species.</title>
        <authorList>
            <person name="Yoshida K."/>
            <person name="Sommer R.J."/>
        </authorList>
    </citation>
    <scope>NUCLEOTIDE SEQUENCE</scope>
    <source>
        <strain evidence="1">RS0144</strain>
    </source>
</reference>
<evidence type="ECO:0000313" key="1">
    <source>
        <dbReference type="EMBL" id="GMS91875.1"/>
    </source>
</evidence>
<keyword evidence="2" id="KW-1185">Reference proteome</keyword>
<sequence length="167" mass="17971">LPDTTCFVLSRSTSARKVLNRTTADTERACEVACGEYSLCAAISYSGTDCLILATGNASVTCTSPTDVLRRTTAGCPSVPFPPSFASLSIDICVTGFNHDKLTLDTSGICPRNGSKYIVRGIDEFGGRITLDNDVSNVLTYNATRNMWMFYFSSTGFTKWLIAVSCA</sequence>
<organism evidence="1 2">
    <name type="scientific">Pristionchus entomophagus</name>
    <dbReference type="NCBI Taxonomy" id="358040"/>
    <lineage>
        <taxon>Eukaryota</taxon>
        <taxon>Metazoa</taxon>
        <taxon>Ecdysozoa</taxon>
        <taxon>Nematoda</taxon>
        <taxon>Chromadorea</taxon>
        <taxon>Rhabditida</taxon>
        <taxon>Rhabditina</taxon>
        <taxon>Diplogasteromorpha</taxon>
        <taxon>Diplogasteroidea</taxon>
        <taxon>Neodiplogasteridae</taxon>
        <taxon>Pristionchus</taxon>
    </lineage>
</organism>
<comment type="caution">
    <text evidence="1">The sequence shown here is derived from an EMBL/GenBank/DDBJ whole genome shotgun (WGS) entry which is preliminary data.</text>
</comment>
<feature type="non-terminal residue" evidence="1">
    <location>
        <position position="167"/>
    </location>
</feature>
<dbReference type="EMBL" id="BTSX01000004">
    <property type="protein sequence ID" value="GMS91875.1"/>
    <property type="molecule type" value="Genomic_DNA"/>
</dbReference>
<protein>
    <recommendedName>
        <fullName evidence="3">Apple domain-containing protein</fullName>
    </recommendedName>
</protein>
<evidence type="ECO:0000313" key="2">
    <source>
        <dbReference type="Proteomes" id="UP001432027"/>
    </source>
</evidence>
<gene>
    <name evidence="1" type="ORF">PENTCL1PPCAC_14050</name>
</gene>
<evidence type="ECO:0008006" key="3">
    <source>
        <dbReference type="Google" id="ProtNLM"/>
    </source>
</evidence>